<evidence type="ECO:0000313" key="3">
    <source>
        <dbReference type="EMBL" id="KAF4636669.1"/>
    </source>
</evidence>
<dbReference type="EMBL" id="JAAMPI010000054">
    <property type="protein sequence ID" value="KAF4636669.1"/>
    <property type="molecule type" value="Genomic_DNA"/>
</dbReference>
<dbReference type="Proteomes" id="UP000566819">
    <property type="component" value="Unassembled WGS sequence"/>
</dbReference>
<dbReference type="PANTHER" id="PTHR35910">
    <property type="entry name" value="2EXR DOMAIN-CONTAINING PROTEIN"/>
    <property type="match status" value="1"/>
</dbReference>
<organism evidence="3 4">
    <name type="scientific">Cudoniella acicularis</name>
    <dbReference type="NCBI Taxonomy" id="354080"/>
    <lineage>
        <taxon>Eukaryota</taxon>
        <taxon>Fungi</taxon>
        <taxon>Dikarya</taxon>
        <taxon>Ascomycota</taxon>
        <taxon>Pezizomycotina</taxon>
        <taxon>Leotiomycetes</taxon>
        <taxon>Helotiales</taxon>
        <taxon>Tricladiaceae</taxon>
        <taxon>Cudoniella</taxon>
    </lineage>
</organism>
<dbReference type="AlphaFoldDB" id="A0A8H4RXA8"/>
<protein>
    <recommendedName>
        <fullName evidence="2">2EXR domain-containing protein</fullName>
    </recommendedName>
</protein>
<evidence type="ECO:0000256" key="1">
    <source>
        <dbReference type="SAM" id="MobiDB-lite"/>
    </source>
</evidence>
<dbReference type="PANTHER" id="PTHR35910:SF1">
    <property type="entry name" value="2EXR DOMAIN-CONTAINING PROTEIN"/>
    <property type="match status" value="1"/>
</dbReference>
<dbReference type="Pfam" id="PF20150">
    <property type="entry name" value="2EXR"/>
    <property type="match status" value="1"/>
</dbReference>
<gene>
    <name evidence="3" type="ORF">G7Y89_g1408</name>
</gene>
<accession>A0A8H4RXA8</accession>
<comment type="caution">
    <text evidence="3">The sequence shown here is derived from an EMBL/GenBank/DDBJ whole genome shotgun (WGS) entry which is preliminary data.</text>
</comment>
<feature type="domain" description="2EXR" evidence="2">
    <location>
        <begin position="74"/>
        <end position="165"/>
    </location>
</feature>
<feature type="region of interest" description="Disordered" evidence="1">
    <location>
        <begin position="1"/>
        <end position="20"/>
    </location>
</feature>
<name>A0A8H4RXA8_9HELO</name>
<sequence>MPHQQPDEPDAGSGPSIPRDASRFAVLTPRRIMSSLQTRSGAFFVAPSSKTSSKVLFSSIRRLGTRKCGPTTTFHAFEKLPLELRTKIWDLGLPDGRVVQMKVKLVMAKYSRHQRGIYLNSSTPVPGMLHACLESRAIALQHYELGMGSHLSHARTYVDFTKDTIYFGDDNIGQGFTLASLLRDITEKDLSKIRRLAVSQELWNYKPFCNVHVLLDFSGLKDLTLVMERANTKKGKSVALITPKAIDFQTTIFDDPDLIGEDETEIFWPDEMEEILGEHLVRVFADDHGRKMPNLKFKVLAAAASRKGKGAKKGLTK</sequence>
<proteinExistence type="predicted"/>
<dbReference type="InterPro" id="IPR045518">
    <property type="entry name" value="2EXR"/>
</dbReference>
<evidence type="ECO:0000259" key="2">
    <source>
        <dbReference type="Pfam" id="PF20150"/>
    </source>
</evidence>
<keyword evidence="4" id="KW-1185">Reference proteome</keyword>
<dbReference type="OrthoDB" id="3473305at2759"/>
<reference evidence="3 4" key="1">
    <citation type="submission" date="2020-03" db="EMBL/GenBank/DDBJ databases">
        <title>Draft Genome Sequence of Cudoniella acicularis.</title>
        <authorList>
            <person name="Buettner E."/>
            <person name="Kellner H."/>
        </authorList>
    </citation>
    <scope>NUCLEOTIDE SEQUENCE [LARGE SCALE GENOMIC DNA]</scope>
    <source>
        <strain evidence="3 4">DSM 108380</strain>
    </source>
</reference>
<evidence type="ECO:0000313" key="4">
    <source>
        <dbReference type="Proteomes" id="UP000566819"/>
    </source>
</evidence>